<sequence length="239" mass="28170">MFLNKKITLYFTCLFFTIATLAQTSKNHDVYEAYDAIVSQENTGLYNGTEFKDIYNNTDKTHRYYNLFDFSRGTVVYDGQLYSNVLLKYDLFEDQLITKSDDNMSVFSVQLISGKVSNFTLYTHDFVRLSNIDLNGNKNGFYEVGFKSEKVELYIKNVKTKKEKAVSSGVQYRFKSDNFYMVYYNGHYKVVNAYRDFKDLMPDQYQQVKDFYKSYRALYKSNRNSFMIKLVTYLDGSLL</sequence>
<proteinExistence type="predicted"/>
<dbReference type="EMBL" id="REFC01000012">
    <property type="protein sequence ID" value="RMA64560.1"/>
    <property type="molecule type" value="Genomic_DNA"/>
</dbReference>
<protein>
    <submittedName>
        <fullName evidence="2">Uncharacterized protein</fullName>
    </submittedName>
</protein>
<gene>
    <name evidence="2" type="ORF">BXY75_1436</name>
</gene>
<evidence type="ECO:0000313" key="3">
    <source>
        <dbReference type="Proteomes" id="UP000271339"/>
    </source>
</evidence>
<organism evidence="2 3">
    <name type="scientific">Ulvibacter antarcticus</name>
    <dbReference type="NCBI Taxonomy" id="442714"/>
    <lineage>
        <taxon>Bacteria</taxon>
        <taxon>Pseudomonadati</taxon>
        <taxon>Bacteroidota</taxon>
        <taxon>Flavobacteriia</taxon>
        <taxon>Flavobacteriales</taxon>
        <taxon>Flavobacteriaceae</taxon>
        <taxon>Ulvibacter</taxon>
    </lineage>
</organism>
<comment type="caution">
    <text evidence="2">The sequence shown here is derived from an EMBL/GenBank/DDBJ whole genome shotgun (WGS) entry which is preliminary data.</text>
</comment>
<keyword evidence="3" id="KW-1185">Reference proteome</keyword>
<evidence type="ECO:0000256" key="1">
    <source>
        <dbReference type="SAM" id="SignalP"/>
    </source>
</evidence>
<reference evidence="2 3" key="1">
    <citation type="submission" date="2018-10" db="EMBL/GenBank/DDBJ databases">
        <title>Genomic Encyclopedia of Archaeal and Bacterial Type Strains, Phase II (KMG-II): from individual species to whole genera.</title>
        <authorList>
            <person name="Goeker M."/>
        </authorList>
    </citation>
    <scope>NUCLEOTIDE SEQUENCE [LARGE SCALE GENOMIC DNA]</scope>
    <source>
        <strain evidence="2 3">DSM 23424</strain>
    </source>
</reference>
<feature type="signal peptide" evidence="1">
    <location>
        <begin position="1"/>
        <end position="22"/>
    </location>
</feature>
<dbReference type="AlphaFoldDB" id="A0A3L9YXK3"/>
<feature type="chain" id="PRO_5018285733" evidence="1">
    <location>
        <begin position="23"/>
        <end position="239"/>
    </location>
</feature>
<dbReference type="Proteomes" id="UP000271339">
    <property type="component" value="Unassembled WGS sequence"/>
</dbReference>
<accession>A0A3L9YXK3</accession>
<name>A0A3L9YXK3_9FLAO</name>
<evidence type="ECO:0000313" key="2">
    <source>
        <dbReference type="EMBL" id="RMA64560.1"/>
    </source>
</evidence>
<keyword evidence="1" id="KW-0732">Signal</keyword>